<gene>
    <name evidence="4" type="ORF">D9619_001729</name>
</gene>
<proteinExistence type="predicted"/>
<reference evidence="4 5" key="1">
    <citation type="journal article" date="2020" name="ISME J.">
        <title>Uncovering the hidden diversity of litter-decomposition mechanisms in mushroom-forming fungi.</title>
        <authorList>
            <person name="Floudas D."/>
            <person name="Bentzer J."/>
            <person name="Ahren D."/>
            <person name="Johansson T."/>
            <person name="Persson P."/>
            <person name="Tunlid A."/>
        </authorList>
    </citation>
    <scope>NUCLEOTIDE SEQUENCE [LARGE SCALE GENOMIC DNA]</scope>
    <source>
        <strain evidence="4 5">CBS 101986</strain>
    </source>
</reference>
<organism evidence="4 5">
    <name type="scientific">Psilocybe cf. subviscida</name>
    <dbReference type="NCBI Taxonomy" id="2480587"/>
    <lineage>
        <taxon>Eukaryota</taxon>
        <taxon>Fungi</taxon>
        <taxon>Dikarya</taxon>
        <taxon>Basidiomycota</taxon>
        <taxon>Agaricomycotina</taxon>
        <taxon>Agaricomycetes</taxon>
        <taxon>Agaricomycetidae</taxon>
        <taxon>Agaricales</taxon>
        <taxon>Agaricineae</taxon>
        <taxon>Strophariaceae</taxon>
        <taxon>Psilocybe</taxon>
    </lineage>
</organism>
<evidence type="ECO:0000313" key="4">
    <source>
        <dbReference type="EMBL" id="KAF5321560.1"/>
    </source>
</evidence>
<keyword evidence="3" id="KW-0119">Carbohydrate metabolism</keyword>
<dbReference type="PANTHER" id="PTHR36050:SF1">
    <property type="entry name" value="O-FUCOSYLTRANSFERASE 30"/>
    <property type="match status" value="1"/>
</dbReference>
<dbReference type="OrthoDB" id="1882547at2759"/>
<keyword evidence="5" id="KW-1185">Reference proteome</keyword>
<dbReference type="AlphaFoldDB" id="A0A8H5BDW8"/>
<name>A0A8H5BDW8_9AGAR</name>
<protein>
    <submittedName>
        <fullName evidence="4">Uncharacterized protein</fullName>
    </submittedName>
</protein>
<dbReference type="GO" id="GO:0016740">
    <property type="term" value="F:transferase activity"/>
    <property type="evidence" value="ECO:0007669"/>
    <property type="project" value="UniProtKB-KW"/>
</dbReference>
<dbReference type="EMBL" id="JAACJJ010000028">
    <property type="protein sequence ID" value="KAF5321560.1"/>
    <property type="molecule type" value="Genomic_DNA"/>
</dbReference>
<dbReference type="PANTHER" id="PTHR36050">
    <property type="entry name" value="O-FUCOSYLTRANSFERASE 30"/>
    <property type="match status" value="1"/>
</dbReference>
<dbReference type="Pfam" id="PF10250">
    <property type="entry name" value="O-FucT"/>
    <property type="match status" value="1"/>
</dbReference>
<evidence type="ECO:0000256" key="2">
    <source>
        <dbReference type="ARBA" id="ARBA00023253"/>
    </source>
</evidence>
<evidence type="ECO:0000256" key="3">
    <source>
        <dbReference type="ARBA" id="ARBA00023277"/>
    </source>
</evidence>
<sequence>MAYYLYTTRWDVQASHGAHASSNATREATGYEQGVTLEPTRKYLAYLPHSGFHNQRIALENAFVLAYALNRTLLIPPIRLGEKPIRYVEYDTLSQYHELSGREGLEYCLHIPAYVSQPLECLHYSESSYLPWAWLVDFTSIYPHVPHQHTPSISSTWSNTYLNLTNADIYTLKDEAPYQYRFVDVMSPASRRQDRYQEMVHISRLLGIDEKLLQLGTLFGTTRLVLVNSDNLSIQDIVRRKMTFTNQDLLIVANAISQSLGYSFSAVHLRLGDGSFQSTNEITVNKVWLKLLHGVIGFSLSEICGLASQFGADVGDICYQDEIKIGRRRGLPIVKQRPIAFQKNLPPANVTCRGLKHQNPKFERLNQPLFIATDLPSPSTHSLLSVFRRIFPCIFFLGDFQAELKSLEEIRSPYDGVYLYPFILPFIDALVASRAPSVVGTDKSTFSKFVKEILWVPPEHQTERGSRLTSLAD</sequence>
<dbReference type="InterPro" id="IPR019378">
    <property type="entry name" value="GDP-Fuc_O-FucTrfase"/>
</dbReference>
<accession>A0A8H5BDW8</accession>
<dbReference type="GO" id="GO:0006004">
    <property type="term" value="P:fucose metabolic process"/>
    <property type="evidence" value="ECO:0007669"/>
    <property type="project" value="UniProtKB-KW"/>
</dbReference>
<evidence type="ECO:0000313" key="5">
    <source>
        <dbReference type="Proteomes" id="UP000567179"/>
    </source>
</evidence>
<keyword evidence="1" id="KW-0808">Transferase</keyword>
<comment type="caution">
    <text evidence="4">The sequence shown here is derived from an EMBL/GenBank/DDBJ whole genome shotgun (WGS) entry which is preliminary data.</text>
</comment>
<dbReference type="Gene3D" id="3.40.50.11350">
    <property type="match status" value="1"/>
</dbReference>
<evidence type="ECO:0000256" key="1">
    <source>
        <dbReference type="ARBA" id="ARBA00022679"/>
    </source>
</evidence>
<dbReference type="Proteomes" id="UP000567179">
    <property type="component" value="Unassembled WGS sequence"/>
</dbReference>
<keyword evidence="2" id="KW-0294">Fucose metabolism</keyword>